<evidence type="ECO:0000256" key="5">
    <source>
        <dbReference type="ARBA" id="ARBA00022842"/>
    </source>
</evidence>
<dbReference type="PANTHER" id="PTHR43773:SF1">
    <property type="entry name" value="MAGNESIUM TRANSPORTER MGTE"/>
    <property type="match status" value="1"/>
</dbReference>
<dbReference type="InterPro" id="IPR036739">
    <property type="entry name" value="SLC41_membr_dom_sf"/>
</dbReference>
<dbReference type="SUPFAM" id="SSF158791">
    <property type="entry name" value="MgtE N-terminal domain-like"/>
    <property type="match status" value="1"/>
</dbReference>
<dbReference type="SMART" id="SM00116">
    <property type="entry name" value="CBS"/>
    <property type="match status" value="2"/>
</dbReference>
<dbReference type="CDD" id="cd04606">
    <property type="entry name" value="CBS_pair_Mg_transporter"/>
    <property type="match status" value="1"/>
</dbReference>
<evidence type="ECO:0000256" key="7">
    <source>
        <dbReference type="ARBA" id="ARBA00023136"/>
    </source>
</evidence>
<keyword evidence="4 9" id="KW-0812">Transmembrane</keyword>
<feature type="transmembrane region" description="Helical" evidence="9">
    <location>
        <begin position="366"/>
        <end position="385"/>
    </location>
</feature>
<evidence type="ECO:0000256" key="2">
    <source>
        <dbReference type="ARBA" id="ARBA00009749"/>
    </source>
</evidence>
<comment type="caution">
    <text evidence="11">The sequence shown here is derived from an EMBL/GenBank/DDBJ whole genome shotgun (WGS) entry which is preliminary data.</text>
</comment>
<comment type="function">
    <text evidence="9">Acts as a magnesium transporter.</text>
</comment>
<dbReference type="EMBL" id="DVOC01000069">
    <property type="protein sequence ID" value="HIU91191.1"/>
    <property type="molecule type" value="Genomic_DNA"/>
</dbReference>
<keyword evidence="7 9" id="KW-0472">Membrane</keyword>
<dbReference type="Proteomes" id="UP000886852">
    <property type="component" value="Unassembled WGS sequence"/>
</dbReference>
<feature type="domain" description="CBS" evidence="10">
    <location>
        <begin position="141"/>
        <end position="203"/>
    </location>
</feature>
<dbReference type="SUPFAM" id="SSF161093">
    <property type="entry name" value="MgtE membrane domain-like"/>
    <property type="match status" value="1"/>
</dbReference>
<feature type="transmembrane region" description="Helical" evidence="9">
    <location>
        <begin position="433"/>
        <end position="459"/>
    </location>
</feature>
<dbReference type="InterPro" id="IPR006668">
    <property type="entry name" value="Mg_transptr_MgtE_intracell_dom"/>
</dbReference>
<accession>A0A9D1MXP6</accession>
<evidence type="ECO:0000256" key="6">
    <source>
        <dbReference type="ARBA" id="ARBA00022989"/>
    </source>
</evidence>
<sequence length="462" mass="51458">MEQERIDTVQLSEQVKQLLESKNFREIQTLLDQLPAQDCAQVLENLPEKDMPPVFRLLSKENAAESFVEMPTDKQQLLISVFSDAEIKAVFDEMFVDDTVDVIEEMPANVVKRIIAQSDAETRAQINEILHYPKDSAGTIMTVEYVSLREQWTVKECFDRIRKTAPDKETIYVCYVTDDKRKLLGLVTVKDLLLHDYDTPVSEFMEHNVISAGTNDDKENVAQTISRYDLYALPVVDGENRIVGIITVDDVLDVINEEATEDMAKMAAITPSDVSYLNQSVWQIFKNRIPWLLLLMISATFTGLIINTYEATLNQLSTLLFACIPMLMDTGGNAGSQSSVTIVRSMALDELHPSDIGKVIWKELRVAVILALCLSAVCFGKLMLLDGLLFGYAYTWDICLVVSLALFATVLLSKLVGSIMPIVAKACKLDPAVVASPFITTIVDALSLIVYCQIALAILPAI</sequence>
<dbReference type="NCBIfam" id="TIGR00400">
    <property type="entry name" value="mgtE"/>
    <property type="match status" value="1"/>
</dbReference>
<evidence type="ECO:0000259" key="10">
    <source>
        <dbReference type="PROSITE" id="PS51371"/>
    </source>
</evidence>
<feature type="transmembrane region" description="Helical" evidence="9">
    <location>
        <begin position="289"/>
        <end position="309"/>
    </location>
</feature>
<keyword evidence="3 9" id="KW-0813">Transport</keyword>
<evidence type="ECO:0000256" key="8">
    <source>
        <dbReference type="PROSITE-ProRule" id="PRU00703"/>
    </source>
</evidence>
<evidence type="ECO:0000256" key="4">
    <source>
        <dbReference type="ARBA" id="ARBA00022692"/>
    </source>
</evidence>
<dbReference type="GO" id="GO:0046872">
    <property type="term" value="F:metal ion binding"/>
    <property type="evidence" value="ECO:0007669"/>
    <property type="project" value="UniProtKB-KW"/>
</dbReference>
<dbReference type="SMART" id="SM00924">
    <property type="entry name" value="MgtE_N"/>
    <property type="match status" value="1"/>
</dbReference>
<dbReference type="Pfam" id="PF00571">
    <property type="entry name" value="CBS"/>
    <property type="match status" value="2"/>
</dbReference>
<proteinExistence type="inferred from homology"/>
<dbReference type="PROSITE" id="PS51371">
    <property type="entry name" value="CBS"/>
    <property type="match status" value="2"/>
</dbReference>
<evidence type="ECO:0000256" key="1">
    <source>
        <dbReference type="ARBA" id="ARBA00004141"/>
    </source>
</evidence>
<comment type="subunit">
    <text evidence="9">Homodimer.</text>
</comment>
<dbReference type="PANTHER" id="PTHR43773">
    <property type="entry name" value="MAGNESIUM TRANSPORTER MGTE"/>
    <property type="match status" value="1"/>
</dbReference>
<evidence type="ECO:0000256" key="3">
    <source>
        <dbReference type="ARBA" id="ARBA00022448"/>
    </source>
</evidence>
<name>A0A9D1MXP6_9BACT</name>
<evidence type="ECO:0000256" key="9">
    <source>
        <dbReference type="RuleBase" id="RU362011"/>
    </source>
</evidence>
<keyword evidence="9" id="KW-1003">Cell membrane</keyword>
<dbReference type="SUPFAM" id="SSF54631">
    <property type="entry name" value="CBS-domain pair"/>
    <property type="match status" value="1"/>
</dbReference>
<comment type="subcellular location">
    <subcellularLocation>
        <location evidence="9">Cell membrane</location>
        <topology evidence="9">Multi-pass membrane protein</topology>
    </subcellularLocation>
    <subcellularLocation>
        <location evidence="1">Membrane</location>
        <topology evidence="1">Multi-pass membrane protein</topology>
    </subcellularLocation>
</comment>
<dbReference type="AlphaFoldDB" id="A0A9D1MXP6"/>
<dbReference type="Gene3D" id="1.10.357.20">
    <property type="entry name" value="SLC41 divalent cation transporters, integral membrane domain"/>
    <property type="match status" value="1"/>
</dbReference>
<keyword evidence="6 9" id="KW-1133">Transmembrane helix</keyword>
<gene>
    <name evidence="11" type="primary">mgtE</name>
    <name evidence="11" type="ORF">IAC72_04190</name>
</gene>
<evidence type="ECO:0000313" key="12">
    <source>
        <dbReference type="Proteomes" id="UP000886852"/>
    </source>
</evidence>
<feature type="transmembrane region" description="Helical" evidence="9">
    <location>
        <begin position="391"/>
        <end position="412"/>
    </location>
</feature>
<dbReference type="Gene3D" id="3.10.580.10">
    <property type="entry name" value="CBS-domain"/>
    <property type="match status" value="1"/>
</dbReference>
<keyword evidence="5 9" id="KW-0460">Magnesium</keyword>
<dbReference type="Pfam" id="PF03448">
    <property type="entry name" value="MgtE_N"/>
    <property type="match status" value="1"/>
</dbReference>
<dbReference type="Pfam" id="PF01769">
    <property type="entry name" value="MgtE"/>
    <property type="match status" value="1"/>
</dbReference>
<dbReference type="Gene3D" id="1.25.60.10">
    <property type="entry name" value="MgtE N-terminal domain-like"/>
    <property type="match status" value="1"/>
</dbReference>
<dbReference type="InterPro" id="IPR038076">
    <property type="entry name" value="MgtE_N_sf"/>
</dbReference>
<dbReference type="InterPro" id="IPR006667">
    <property type="entry name" value="SLC41_membr_dom"/>
</dbReference>
<dbReference type="InterPro" id="IPR046342">
    <property type="entry name" value="CBS_dom_sf"/>
</dbReference>
<protein>
    <recommendedName>
        <fullName evidence="9">Magnesium transporter MgtE</fullName>
    </recommendedName>
</protein>
<feature type="domain" description="CBS" evidence="10">
    <location>
        <begin position="205"/>
        <end position="261"/>
    </location>
</feature>
<dbReference type="InterPro" id="IPR006669">
    <property type="entry name" value="MgtE_transporter"/>
</dbReference>
<comment type="caution">
    <text evidence="9">Lacks conserved residue(s) required for the propagation of feature annotation.</text>
</comment>
<dbReference type="InterPro" id="IPR000644">
    <property type="entry name" value="CBS_dom"/>
</dbReference>
<evidence type="ECO:0000313" key="11">
    <source>
        <dbReference type="EMBL" id="HIU91191.1"/>
    </source>
</evidence>
<organism evidence="11 12">
    <name type="scientific">Candidatus Fimimonas merdipullorum</name>
    <dbReference type="NCBI Taxonomy" id="2840822"/>
    <lineage>
        <taxon>Bacteria</taxon>
        <taxon>Pseudomonadati</taxon>
        <taxon>Myxococcota</taxon>
        <taxon>Myxococcia</taxon>
        <taxon>Myxococcales</taxon>
        <taxon>Cystobacterineae</taxon>
        <taxon>Myxococcaceae</taxon>
        <taxon>Myxococcaceae incertae sedis</taxon>
        <taxon>Candidatus Fimimonas</taxon>
    </lineage>
</organism>
<dbReference type="GO" id="GO:0015095">
    <property type="term" value="F:magnesium ion transmembrane transporter activity"/>
    <property type="evidence" value="ECO:0007669"/>
    <property type="project" value="UniProtKB-UniRule"/>
</dbReference>
<comment type="similarity">
    <text evidence="2 9">Belongs to the SLC41A transporter family.</text>
</comment>
<keyword evidence="8" id="KW-0129">CBS domain</keyword>
<keyword evidence="9" id="KW-0479">Metal-binding</keyword>
<reference evidence="11" key="1">
    <citation type="submission" date="2020-10" db="EMBL/GenBank/DDBJ databases">
        <authorList>
            <person name="Gilroy R."/>
        </authorList>
    </citation>
    <scope>NUCLEOTIDE SEQUENCE</scope>
    <source>
        <strain evidence="11">ChiHjej12B11-7776</strain>
    </source>
</reference>
<reference evidence="11" key="2">
    <citation type="journal article" date="2021" name="PeerJ">
        <title>Extensive microbial diversity within the chicken gut microbiome revealed by metagenomics and culture.</title>
        <authorList>
            <person name="Gilroy R."/>
            <person name="Ravi A."/>
            <person name="Getino M."/>
            <person name="Pursley I."/>
            <person name="Horton D.L."/>
            <person name="Alikhan N.F."/>
            <person name="Baker D."/>
            <person name="Gharbi K."/>
            <person name="Hall N."/>
            <person name="Watson M."/>
            <person name="Adriaenssens E.M."/>
            <person name="Foster-Nyarko E."/>
            <person name="Jarju S."/>
            <person name="Secka A."/>
            <person name="Antonio M."/>
            <person name="Oren A."/>
            <person name="Chaudhuri R.R."/>
            <person name="La Ragione R."/>
            <person name="Hildebrand F."/>
            <person name="Pallen M.J."/>
        </authorList>
    </citation>
    <scope>NUCLEOTIDE SEQUENCE</scope>
    <source>
        <strain evidence="11">ChiHjej12B11-7776</strain>
    </source>
</reference>
<dbReference type="GO" id="GO:0005886">
    <property type="term" value="C:plasma membrane"/>
    <property type="evidence" value="ECO:0007669"/>
    <property type="project" value="UniProtKB-SubCell"/>
</dbReference>